<accession>A0A419SK98</accession>
<dbReference type="RefSeq" id="WP_120189622.1">
    <property type="nucleotide sequence ID" value="NZ_MCHY01000008.1"/>
</dbReference>
<dbReference type="OrthoDB" id="9918905at2"/>
<evidence type="ECO:0000313" key="1">
    <source>
        <dbReference type="EMBL" id="RKD24328.1"/>
    </source>
</evidence>
<reference evidence="1 2" key="1">
    <citation type="submission" date="2016-08" db="EMBL/GenBank/DDBJ databases">
        <title>Novel Firmicute Genomes.</title>
        <authorList>
            <person name="Poppleton D.I."/>
            <person name="Gribaldo S."/>
        </authorList>
    </citation>
    <scope>NUCLEOTIDE SEQUENCE [LARGE SCALE GENOMIC DNA]</scope>
    <source>
        <strain evidence="1 2">RAOx-1</strain>
    </source>
</reference>
<name>A0A419SK98_9BACL</name>
<evidence type="ECO:0000313" key="2">
    <source>
        <dbReference type="Proteomes" id="UP000284219"/>
    </source>
</evidence>
<proteinExistence type="predicted"/>
<dbReference type="Proteomes" id="UP000284219">
    <property type="component" value="Unassembled WGS sequence"/>
</dbReference>
<comment type="caution">
    <text evidence="1">The sequence shown here is derived from an EMBL/GenBank/DDBJ whole genome shotgun (WGS) entry which is preliminary data.</text>
</comment>
<protein>
    <submittedName>
        <fullName evidence="1">Uncharacterized protein</fullName>
    </submittedName>
</protein>
<gene>
    <name evidence="1" type="ORF">BEP19_07985</name>
</gene>
<keyword evidence="2" id="KW-1185">Reference proteome</keyword>
<sequence length="123" mass="13996">MRLGTFFNLLLGAALLAVAIGGFLPALLDVFGVDEQQEQKMAESVVEEAAWWYVLHQGQPLETMQTEQVKEALIPDYLNKWPGKYPIQCEIDSNGNINVKTIKHNTTWKERIRHLFAGEITLR</sequence>
<dbReference type="AlphaFoldDB" id="A0A419SK98"/>
<dbReference type="EMBL" id="MCHY01000008">
    <property type="protein sequence ID" value="RKD24328.1"/>
    <property type="molecule type" value="Genomic_DNA"/>
</dbReference>
<organism evidence="1 2">
    <name type="scientific">Ammoniphilus oxalaticus</name>
    <dbReference type="NCBI Taxonomy" id="66863"/>
    <lineage>
        <taxon>Bacteria</taxon>
        <taxon>Bacillati</taxon>
        <taxon>Bacillota</taxon>
        <taxon>Bacilli</taxon>
        <taxon>Bacillales</taxon>
        <taxon>Paenibacillaceae</taxon>
        <taxon>Aneurinibacillus group</taxon>
        <taxon>Ammoniphilus</taxon>
    </lineage>
</organism>